<feature type="transmembrane region" description="Helical" evidence="1">
    <location>
        <begin position="38"/>
        <end position="56"/>
    </location>
</feature>
<evidence type="ECO:0008006" key="4">
    <source>
        <dbReference type="Google" id="ProtNLM"/>
    </source>
</evidence>
<dbReference type="RefSeq" id="WP_076483710.1">
    <property type="nucleotide sequence ID" value="NZ_FTOG01000002.1"/>
</dbReference>
<keyword evidence="1" id="KW-1133">Transmembrane helix</keyword>
<feature type="transmembrane region" description="Helical" evidence="1">
    <location>
        <begin position="211"/>
        <end position="236"/>
    </location>
</feature>
<protein>
    <recommendedName>
        <fullName evidence="4">EamA-like transporter family protein</fullName>
    </recommendedName>
</protein>
<gene>
    <name evidence="2" type="ORF">SAMN05421580_102110</name>
</gene>
<proteinExistence type="predicted"/>
<evidence type="ECO:0000313" key="2">
    <source>
        <dbReference type="EMBL" id="SIS52696.1"/>
    </source>
</evidence>
<dbReference type="OrthoDB" id="7340103at2"/>
<dbReference type="EMBL" id="FTOG01000002">
    <property type="protein sequence ID" value="SIS52696.1"/>
    <property type="molecule type" value="Genomic_DNA"/>
</dbReference>
<sequence length="297" mass="30672">MSLDRTTSLASLIVLATGVAWGFYWLSVRALDANGLAGAWGTVAMTLAASLLIVPFARFGRSAPSAPLSSYAFVALGGAAFALYSIGFVQGRVAMIILLWFFSPVWSTLIGRFIMGWAISALRIAAIVTGLSGLAILMGADGSPLPENAGEVMSLLGGFLWSISTTGIRVKPPLAPAKAALVFAFGATATALALALIFAPPPLPEIAHPGATALIAIAAGGFWWGLTLAALMWAAVRLDPARVSILLMSEVLVGTLSAALLAGERMSAFELLGGGLILAAGVLEIWPTQRAAPRKQL</sequence>
<dbReference type="STRING" id="453582.SAMN05421580_102110"/>
<dbReference type="AlphaFoldDB" id="A0A1N7JTZ5"/>
<accession>A0A1N7JTZ5</accession>
<dbReference type="Proteomes" id="UP000186221">
    <property type="component" value="Unassembled WGS sequence"/>
</dbReference>
<reference evidence="3" key="1">
    <citation type="submission" date="2017-01" db="EMBL/GenBank/DDBJ databases">
        <authorList>
            <person name="Varghese N."/>
            <person name="Submissions S."/>
        </authorList>
    </citation>
    <scope>NUCLEOTIDE SEQUENCE [LARGE SCALE GENOMIC DNA]</scope>
    <source>
        <strain evidence="3">DSM 19945</strain>
    </source>
</reference>
<evidence type="ECO:0000256" key="1">
    <source>
        <dbReference type="SAM" id="Phobius"/>
    </source>
</evidence>
<evidence type="ECO:0000313" key="3">
    <source>
        <dbReference type="Proteomes" id="UP000186221"/>
    </source>
</evidence>
<feature type="transmembrane region" description="Helical" evidence="1">
    <location>
        <begin position="152"/>
        <end position="168"/>
    </location>
</feature>
<organism evidence="2 3">
    <name type="scientific">Rhodobacter aestuarii</name>
    <dbReference type="NCBI Taxonomy" id="453582"/>
    <lineage>
        <taxon>Bacteria</taxon>
        <taxon>Pseudomonadati</taxon>
        <taxon>Pseudomonadota</taxon>
        <taxon>Alphaproteobacteria</taxon>
        <taxon>Rhodobacterales</taxon>
        <taxon>Rhodobacter group</taxon>
        <taxon>Rhodobacter</taxon>
    </lineage>
</organism>
<feature type="transmembrane region" description="Helical" evidence="1">
    <location>
        <begin position="243"/>
        <end position="262"/>
    </location>
</feature>
<keyword evidence="3" id="KW-1185">Reference proteome</keyword>
<dbReference type="SUPFAM" id="SSF103481">
    <property type="entry name" value="Multidrug resistance efflux transporter EmrE"/>
    <property type="match status" value="1"/>
</dbReference>
<feature type="transmembrane region" description="Helical" evidence="1">
    <location>
        <begin position="268"/>
        <end position="286"/>
    </location>
</feature>
<dbReference type="InterPro" id="IPR037185">
    <property type="entry name" value="EmrE-like"/>
</dbReference>
<name>A0A1N7JTZ5_9RHOB</name>
<feature type="transmembrane region" description="Helical" evidence="1">
    <location>
        <begin position="68"/>
        <end position="87"/>
    </location>
</feature>
<feature type="transmembrane region" description="Helical" evidence="1">
    <location>
        <begin position="7"/>
        <end position="26"/>
    </location>
</feature>
<feature type="transmembrane region" description="Helical" evidence="1">
    <location>
        <begin position="180"/>
        <end position="199"/>
    </location>
</feature>
<keyword evidence="1" id="KW-0812">Transmembrane</keyword>
<feature type="transmembrane region" description="Helical" evidence="1">
    <location>
        <begin position="93"/>
        <end position="114"/>
    </location>
</feature>
<feature type="transmembrane region" description="Helical" evidence="1">
    <location>
        <begin position="121"/>
        <end position="140"/>
    </location>
</feature>
<keyword evidence="1" id="KW-0472">Membrane</keyword>